<dbReference type="AlphaFoldDB" id="R9P219"/>
<evidence type="ECO:0000313" key="2">
    <source>
        <dbReference type="EMBL" id="GAC95378.1"/>
    </source>
</evidence>
<gene>
    <name evidence="2" type="ORF">PHSY_002953</name>
</gene>
<dbReference type="Proteomes" id="UP000014071">
    <property type="component" value="Unassembled WGS sequence"/>
</dbReference>
<name>R9P219_PSEHS</name>
<evidence type="ECO:0000256" key="1">
    <source>
        <dbReference type="SAM" id="MobiDB-lite"/>
    </source>
</evidence>
<accession>R9P219</accession>
<protein>
    <submittedName>
        <fullName evidence="2">Uncharacterized protein</fullName>
    </submittedName>
</protein>
<keyword evidence="3" id="KW-1185">Reference proteome</keyword>
<dbReference type="HOGENOM" id="CLU_2373698_0_0_1"/>
<reference evidence="3" key="1">
    <citation type="journal article" date="2013" name="Genome Announc.">
        <title>Draft genome sequence of the basidiomycetous yeast-like fungus Pseudozyma hubeiensis SY62, which produces an abundant amount of the biosurfactant mannosylerythritol lipids.</title>
        <authorList>
            <person name="Konishi M."/>
            <person name="Hatada Y."/>
            <person name="Horiuchi J."/>
        </authorList>
    </citation>
    <scope>NUCLEOTIDE SEQUENCE [LARGE SCALE GENOMIC DNA]</scope>
    <source>
        <strain evidence="3">SY62</strain>
    </source>
</reference>
<proteinExistence type="predicted"/>
<dbReference type="RefSeq" id="XP_012188965.1">
    <property type="nucleotide sequence ID" value="XM_012333575.1"/>
</dbReference>
<dbReference type="EMBL" id="DF238793">
    <property type="protein sequence ID" value="GAC95378.1"/>
    <property type="molecule type" value="Genomic_DNA"/>
</dbReference>
<organism evidence="2 3">
    <name type="scientific">Pseudozyma hubeiensis (strain SY62)</name>
    <name type="common">Yeast</name>
    <dbReference type="NCBI Taxonomy" id="1305764"/>
    <lineage>
        <taxon>Eukaryota</taxon>
        <taxon>Fungi</taxon>
        <taxon>Dikarya</taxon>
        <taxon>Basidiomycota</taxon>
        <taxon>Ustilaginomycotina</taxon>
        <taxon>Ustilaginomycetes</taxon>
        <taxon>Ustilaginales</taxon>
        <taxon>Ustilaginaceae</taxon>
        <taxon>Pseudozyma</taxon>
    </lineage>
</organism>
<sequence length="95" mass="10861">MQTKESEKVTVSDQSARNNEEDDAAYPRMQILSSLDPKRSNTKLSLLPPTLRKAWLNVIRPHRGFPTPKLLQYSISPPPTITMASAYRLVQRILR</sequence>
<evidence type="ECO:0000313" key="3">
    <source>
        <dbReference type="Proteomes" id="UP000014071"/>
    </source>
</evidence>
<feature type="region of interest" description="Disordered" evidence="1">
    <location>
        <begin position="1"/>
        <end position="34"/>
    </location>
</feature>
<feature type="compositionally biased region" description="Basic and acidic residues" evidence="1">
    <location>
        <begin position="1"/>
        <end position="10"/>
    </location>
</feature>
<dbReference type="GeneID" id="24108244"/>